<gene>
    <name evidence="1" type="ORF">EYF80_012840</name>
</gene>
<comment type="caution">
    <text evidence="1">The sequence shown here is derived from an EMBL/GenBank/DDBJ whole genome shotgun (WGS) entry which is preliminary data.</text>
</comment>
<accession>A0A4Z2IHR6</accession>
<evidence type="ECO:0000313" key="1">
    <source>
        <dbReference type="EMBL" id="TNN76994.1"/>
    </source>
</evidence>
<evidence type="ECO:0000313" key="2">
    <source>
        <dbReference type="Proteomes" id="UP000314294"/>
    </source>
</evidence>
<name>A0A4Z2IHR6_9TELE</name>
<sequence length="176" mass="19144">MLQLHKTHPTFPVSLASHLLLQVKGVGPDGRHSPDGSGLALCWEQEQASELRASPGHGHNNSAGLARLEHRRNLKERGAALVTLARQVLCNDTVIGANGPVSKGDYVLPRCGVILMTEVAGGHNNATDHPSHPAAPKGWKRPIHYGRFIQEAEEIFFIRAVRSCTSPGRTCFREKP</sequence>
<protein>
    <submittedName>
        <fullName evidence="1">Uncharacterized protein</fullName>
    </submittedName>
</protein>
<reference evidence="1 2" key="1">
    <citation type="submission" date="2019-03" db="EMBL/GenBank/DDBJ databases">
        <title>First draft genome of Liparis tanakae, snailfish: a comprehensive survey of snailfish specific genes.</title>
        <authorList>
            <person name="Kim W."/>
            <person name="Song I."/>
            <person name="Jeong J.-H."/>
            <person name="Kim D."/>
            <person name="Kim S."/>
            <person name="Ryu S."/>
            <person name="Song J.Y."/>
            <person name="Lee S.K."/>
        </authorList>
    </citation>
    <scope>NUCLEOTIDE SEQUENCE [LARGE SCALE GENOMIC DNA]</scope>
    <source>
        <tissue evidence="1">Muscle</tissue>
    </source>
</reference>
<dbReference type="Proteomes" id="UP000314294">
    <property type="component" value="Unassembled WGS sequence"/>
</dbReference>
<organism evidence="1 2">
    <name type="scientific">Liparis tanakae</name>
    <name type="common">Tanaka's snailfish</name>
    <dbReference type="NCBI Taxonomy" id="230148"/>
    <lineage>
        <taxon>Eukaryota</taxon>
        <taxon>Metazoa</taxon>
        <taxon>Chordata</taxon>
        <taxon>Craniata</taxon>
        <taxon>Vertebrata</taxon>
        <taxon>Euteleostomi</taxon>
        <taxon>Actinopterygii</taxon>
        <taxon>Neopterygii</taxon>
        <taxon>Teleostei</taxon>
        <taxon>Neoteleostei</taxon>
        <taxon>Acanthomorphata</taxon>
        <taxon>Eupercaria</taxon>
        <taxon>Perciformes</taxon>
        <taxon>Cottioidei</taxon>
        <taxon>Cottales</taxon>
        <taxon>Liparidae</taxon>
        <taxon>Liparis</taxon>
    </lineage>
</organism>
<dbReference type="AlphaFoldDB" id="A0A4Z2IHR6"/>
<proteinExistence type="predicted"/>
<dbReference type="EMBL" id="SRLO01000088">
    <property type="protein sequence ID" value="TNN76994.1"/>
    <property type="molecule type" value="Genomic_DNA"/>
</dbReference>
<keyword evidence="2" id="KW-1185">Reference proteome</keyword>